<sequence>MSLFQPAVAPLNLAFDRHLFALRRCATTVKQPCLTLIRCTDDAGQTPASRRSANYQPNLWGDDRIRSLTVDSPVEEKDHTAKIKLLKEKVRKVVHDEKEVEEQLQLIDQLQRLGVAYHFKDDIKDSLSSLHASLEDVSLKFKDNLHASAVLFRLLRENGFSVSKDIFDKFRDEKGQFRDCIRKNTQGMLSLYEASYYEKDEEMVLHEAMEFTTEHLKNVLEEGSSDLTRENVAHALELPLNWRMERLQTRWFIESCQREAAMNVNHALLEFAKLDFNATQSVHKKELREVSRWWTELGIAQELPFSRDRLTENYLWTVGWASEPEHWRFREEQTKANCFVTMIDDVYDVYGTLDELELFTDTIDRWDVNYAIDRLPDYMKLLFLAVFNTTNEATYKVMKEKGLDTMPYLRRAWADLCMAYLVEAKWCHKGHTPKLDEYLENGRMSISSNVMVTYAYCMAQELTKRDLERFSDYPAIMLPKSRLARLYDDLATSKDELKRGDVKKCIQCCMNERDVSEDVARGQMKEVIMANWRCVNGDRGAVSSFEEYMKRLVVNMIRTFQFFYQDEDRYGKADGETKNQVMSLLINPILL</sequence>
<dbReference type="InterPro" id="IPR008930">
    <property type="entry name" value="Terpenoid_cyclase/PrenylTrfase"/>
</dbReference>
<dbReference type="InterPro" id="IPR001906">
    <property type="entry name" value="Terpene_synth_N"/>
</dbReference>
<evidence type="ECO:0000313" key="6">
    <source>
        <dbReference type="EMBL" id="AER12203.1"/>
    </source>
</evidence>
<dbReference type="EMBL" id="JN695016">
    <property type="protein sequence ID" value="AER12203.1"/>
    <property type="molecule type" value="mRNA"/>
</dbReference>
<evidence type="ECO:0000259" key="5">
    <source>
        <dbReference type="Pfam" id="PF03936"/>
    </source>
</evidence>
<accession>J9PNR7</accession>
<reference evidence="6" key="1">
    <citation type="submission" date="2011-09" db="EMBL/GenBank/DDBJ databases">
        <title>Function, Expression Patterns of a Linalool Synthase Gene of Floral Scent Biosynthesis, its Changes Induced by Wounding Stress, herbivore and Formation Pathway of Monoterpene and Sesquiterpene in Hedychium coccineum Flowers.</title>
        <authorList>
            <person name="Lan J."/>
            <person name="Xu J."/>
            <person name="Wang X."/>
            <person name="Zheng S."/>
            <person name="Yue Y."/>
            <person name="Li X."/>
            <person name="Hou J."/>
            <person name="Yu R."/>
            <person name="Fan Y."/>
        </authorList>
    </citation>
    <scope>NUCLEOTIDE SEQUENCE</scope>
</reference>
<dbReference type="AlphaFoldDB" id="J9PNR7"/>
<dbReference type="InterPro" id="IPR034741">
    <property type="entry name" value="Terpene_cyclase-like_1_C"/>
</dbReference>
<dbReference type="SFLD" id="SFLDS00005">
    <property type="entry name" value="Isoprenoid_Synthase_Type_I"/>
    <property type="match status" value="1"/>
</dbReference>
<dbReference type="SUPFAM" id="SSF48576">
    <property type="entry name" value="Terpenoid synthases"/>
    <property type="match status" value="1"/>
</dbReference>
<dbReference type="Pfam" id="PF01397">
    <property type="entry name" value="Terpene_synth"/>
    <property type="match status" value="1"/>
</dbReference>
<dbReference type="Gene3D" id="1.10.600.10">
    <property type="entry name" value="Farnesyl Diphosphate Synthase"/>
    <property type="match status" value="1"/>
</dbReference>
<dbReference type="SFLD" id="SFLDG01019">
    <property type="entry name" value="Terpene_Cyclase_Like_1_C_Termi"/>
    <property type="match status" value="1"/>
</dbReference>
<dbReference type="GO" id="GO:0000287">
    <property type="term" value="F:magnesium ion binding"/>
    <property type="evidence" value="ECO:0007669"/>
    <property type="project" value="InterPro"/>
</dbReference>
<dbReference type="InterPro" id="IPR008949">
    <property type="entry name" value="Isoprenoid_synthase_dom_sf"/>
</dbReference>
<dbReference type="InterPro" id="IPR036965">
    <property type="entry name" value="Terpene_synth_N_sf"/>
</dbReference>
<dbReference type="InterPro" id="IPR050148">
    <property type="entry name" value="Terpene_synthase-like"/>
</dbReference>
<organism evidence="6">
    <name type="scientific">Hedychium coronarium</name>
    <name type="common">White butterfly ginger-lily</name>
    <dbReference type="NCBI Taxonomy" id="71610"/>
    <lineage>
        <taxon>Eukaryota</taxon>
        <taxon>Viridiplantae</taxon>
        <taxon>Streptophyta</taxon>
        <taxon>Embryophyta</taxon>
        <taxon>Tracheophyta</taxon>
        <taxon>Spermatophyta</taxon>
        <taxon>Magnoliopsida</taxon>
        <taxon>Liliopsida</taxon>
        <taxon>Zingiberales</taxon>
        <taxon>Zingiberaceae</taxon>
        <taxon>Hedychium</taxon>
    </lineage>
</organism>
<protein>
    <submittedName>
        <fullName evidence="6">Chloroplast linalool synthase</fullName>
    </submittedName>
</protein>
<name>J9PNR7_HEDCO</name>
<feature type="domain" description="Terpene synthase metal-binding" evidence="5">
    <location>
        <begin position="296"/>
        <end position="533"/>
    </location>
</feature>
<keyword evidence="3" id="KW-0460">Magnesium</keyword>
<dbReference type="SUPFAM" id="SSF48239">
    <property type="entry name" value="Terpenoid cyclases/Protein prenyltransferases"/>
    <property type="match status" value="1"/>
</dbReference>
<dbReference type="InterPro" id="IPR005630">
    <property type="entry name" value="Terpene_synthase_metal-bd"/>
</dbReference>
<dbReference type="GO" id="GO:0016102">
    <property type="term" value="P:diterpenoid biosynthetic process"/>
    <property type="evidence" value="ECO:0007669"/>
    <property type="project" value="InterPro"/>
</dbReference>
<evidence type="ECO:0000256" key="2">
    <source>
        <dbReference type="ARBA" id="ARBA00022723"/>
    </source>
</evidence>
<evidence type="ECO:0000256" key="1">
    <source>
        <dbReference type="ARBA" id="ARBA00001946"/>
    </source>
</evidence>
<dbReference type="CDD" id="cd00684">
    <property type="entry name" value="Terpene_cyclase_plant_C1"/>
    <property type="match status" value="1"/>
</dbReference>
<dbReference type="InterPro" id="IPR044814">
    <property type="entry name" value="Terpene_cyclase_plant_C1"/>
</dbReference>
<dbReference type="GO" id="GO:0010333">
    <property type="term" value="F:terpene synthase activity"/>
    <property type="evidence" value="ECO:0007669"/>
    <property type="project" value="InterPro"/>
</dbReference>
<dbReference type="FunFam" id="1.10.600.10:FF:000007">
    <property type="entry name" value="Isoprene synthase, chloroplastic"/>
    <property type="match status" value="1"/>
</dbReference>
<dbReference type="GO" id="GO:0009507">
    <property type="term" value="C:chloroplast"/>
    <property type="evidence" value="ECO:0007669"/>
    <property type="project" value="UniProtKB-ARBA"/>
</dbReference>
<proteinExistence type="evidence at transcript level"/>
<evidence type="ECO:0000259" key="4">
    <source>
        <dbReference type="Pfam" id="PF01397"/>
    </source>
</evidence>
<dbReference type="Gene3D" id="1.50.10.130">
    <property type="entry name" value="Terpene synthase, N-terminal domain"/>
    <property type="match status" value="1"/>
</dbReference>
<dbReference type="Pfam" id="PF03936">
    <property type="entry name" value="Terpene_synth_C"/>
    <property type="match status" value="1"/>
</dbReference>
<feature type="domain" description="Terpene synthase N-terminal" evidence="4">
    <location>
        <begin position="60"/>
        <end position="236"/>
    </location>
</feature>
<keyword evidence="2" id="KW-0479">Metal-binding</keyword>
<evidence type="ECO:0000256" key="3">
    <source>
        <dbReference type="ARBA" id="ARBA00022842"/>
    </source>
</evidence>
<comment type="cofactor">
    <cofactor evidence="1">
        <name>Mg(2+)</name>
        <dbReference type="ChEBI" id="CHEBI:18420"/>
    </cofactor>
</comment>
<dbReference type="PANTHER" id="PTHR31225">
    <property type="entry name" value="OS04G0344100 PROTEIN-RELATED"/>
    <property type="match status" value="1"/>
</dbReference>
<dbReference type="FunFam" id="1.50.10.130:FF:000001">
    <property type="entry name" value="Isoprene synthase, chloroplastic"/>
    <property type="match status" value="1"/>
</dbReference>
<dbReference type="PANTHER" id="PTHR31225:SF252">
    <property type="entry name" value="TERPENE SYNTHASE 12-RELATED"/>
    <property type="match status" value="1"/>
</dbReference>